<evidence type="ECO:0000256" key="4">
    <source>
        <dbReference type="PIRNR" id="PIRNR037567"/>
    </source>
</evidence>
<dbReference type="InterPro" id="IPR010426">
    <property type="entry name" value="MTTB_MeTrfase"/>
</dbReference>
<dbReference type="RefSeq" id="WP_073049816.1">
    <property type="nucleotide sequence ID" value="NZ_FQZL01000018.1"/>
</dbReference>
<dbReference type="EC" id="2.1.1.-" evidence="4"/>
<dbReference type="AlphaFoldDB" id="A0A1M6IQ89"/>
<dbReference type="GO" id="GO:0032259">
    <property type="term" value="P:methylation"/>
    <property type="evidence" value="ECO:0007669"/>
    <property type="project" value="UniProtKB-KW"/>
</dbReference>
<keyword evidence="2 5" id="KW-0489">Methyltransferase</keyword>
<gene>
    <name evidence="5" type="ORF">SAMN02745751_02392</name>
</gene>
<dbReference type="GO" id="GO:0008168">
    <property type="term" value="F:methyltransferase activity"/>
    <property type="evidence" value="ECO:0007669"/>
    <property type="project" value="UniProtKB-KW"/>
</dbReference>
<name>A0A1M6IQ89_9FIRM</name>
<sequence>MFKAAEGGQLRLLSDTDIKKIHETSMKILEDTGMKIKNADARKIFAENGAEVDEETHIVKIPREMVMKAVESAPSKVILYGKEEKNDLHLEKTRTHLGTGGTVLYALDLETGKKRPTETKDVRDIARMVDYCNNTSFYVINTYPQDVPDSASDVNRFYWGLTNTNKHVMGGMYTMEGLKGAIDIAEQVAGGADELRKRPIASFIVLMISPLIMDDLYSDFLIEIAKKGLPVVVSSEPLAGATSPVTIAGTIAINNAETLAGITLTQLVNPGTPILYGSTSSIMDMREGTYMAGAVESAMINAGISQMTQFYDLPMYGTAGMSDSKTIDTQAGYESAITAMTVALSGSNYIHDSVGLLEMCQVFSYDKMVIDNEILGNVLRVMDGITVNDDTLALDVIQRVGPGGHYLSDDHTVAHVRNEFFMPKIADRQTRIRWEEGGSKTTEERARKVVDRILKKHVPKPVHPELKAKIRSQYPGIMGDELY</sequence>
<dbReference type="PIRSF" id="PIRSF037567">
    <property type="entry name" value="MTTB_MeTrfase"/>
    <property type="match status" value="1"/>
</dbReference>
<dbReference type="Proteomes" id="UP000184052">
    <property type="component" value="Unassembled WGS sequence"/>
</dbReference>
<evidence type="ECO:0000256" key="1">
    <source>
        <dbReference type="ARBA" id="ARBA00007137"/>
    </source>
</evidence>
<evidence type="ECO:0000313" key="5">
    <source>
        <dbReference type="EMBL" id="SHJ36558.1"/>
    </source>
</evidence>
<dbReference type="EMBL" id="FQZL01000018">
    <property type="protein sequence ID" value="SHJ36558.1"/>
    <property type="molecule type" value="Genomic_DNA"/>
</dbReference>
<dbReference type="STRING" id="1121476.SAMN02745751_02392"/>
<protein>
    <recommendedName>
        <fullName evidence="4">Methyltransferase</fullName>
        <ecNumber evidence="4">2.1.1.-</ecNumber>
    </recommendedName>
</protein>
<keyword evidence="6" id="KW-1185">Reference proteome</keyword>
<accession>A0A1M6IQ89</accession>
<proteinExistence type="inferred from homology"/>
<evidence type="ECO:0000256" key="2">
    <source>
        <dbReference type="ARBA" id="ARBA00022603"/>
    </source>
</evidence>
<keyword evidence="3 4" id="KW-0808">Transferase</keyword>
<dbReference type="GO" id="GO:0015948">
    <property type="term" value="P:methanogenesis"/>
    <property type="evidence" value="ECO:0007669"/>
    <property type="project" value="UniProtKB-UniRule"/>
</dbReference>
<organism evidence="5 6">
    <name type="scientific">Dethiosulfatibacter aminovorans DSM 17477</name>
    <dbReference type="NCBI Taxonomy" id="1121476"/>
    <lineage>
        <taxon>Bacteria</taxon>
        <taxon>Bacillati</taxon>
        <taxon>Bacillota</taxon>
        <taxon>Tissierellia</taxon>
        <taxon>Dethiosulfatibacter</taxon>
    </lineage>
</organism>
<dbReference type="InterPro" id="IPR038601">
    <property type="entry name" value="MttB-like_sf"/>
</dbReference>
<evidence type="ECO:0000256" key="3">
    <source>
        <dbReference type="ARBA" id="ARBA00022679"/>
    </source>
</evidence>
<reference evidence="5 6" key="1">
    <citation type="submission" date="2016-11" db="EMBL/GenBank/DDBJ databases">
        <authorList>
            <person name="Jaros S."/>
            <person name="Januszkiewicz K."/>
            <person name="Wedrychowicz H."/>
        </authorList>
    </citation>
    <scope>NUCLEOTIDE SEQUENCE [LARGE SCALE GENOMIC DNA]</scope>
    <source>
        <strain evidence="5 6">DSM 17477</strain>
    </source>
</reference>
<evidence type="ECO:0000313" key="6">
    <source>
        <dbReference type="Proteomes" id="UP000184052"/>
    </source>
</evidence>
<dbReference type="OrthoDB" id="5418352at2"/>
<dbReference type="Gene3D" id="3.20.20.480">
    <property type="entry name" value="Trimethylamine methyltransferase-like"/>
    <property type="match status" value="1"/>
</dbReference>
<dbReference type="Pfam" id="PF06253">
    <property type="entry name" value="MTTB"/>
    <property type="match status" value="1"/>
</dbReference>
<comment type="similarity">
    <text evidence="1 4">Belongs to the trimethylamine methyltransferase family.</text>
</comment>